<feature type="active site" evidence="3">
    <location>
        <position position="122"/>
    </location>
</feature>
<evidence type="ECO:0000259" key="5">
    <source>
        <dbReference type="SMART" id="SM01116"/>
    </source>
</evidence>
<dbReference type="CDD" id="cd00559">
    <property type="entry name" value="Cyanase_C"/>
    <property type="match status" value="1"/>
</dbReference>
<dbReference type="Gene3D" id="3.30.1160.10">
    <property type="entry name" value="Cyanate lyase, C-terminal domain"/>
    <property type="match status" value="1"/>
</dbReference>
<dbReference type="InterPro" id="IPR003712">
    <property type="entry name" value="Cyanate_lyase_C"/>
</dbReference>
<feature type="active site" evidence="3">
    <location>
        <position position="99"/>
    </location>
</feature>
<dbReference type="SMART" id="SM01116">
    <property type="entry name" value="Cyanate_lyase"/>
    <property type="match status" value="1"/>
</dbReference>
<dbReference type="SUPFAM" id="SSF55234">
    <property type="entry name" value="Cyanase C-terminal domain"/>
    <property type="match status" value="1"/>
</dbReference>
<evidence type="ECO:0000313" key="6">
    <source>
        <dbReference type="EMBL" id="SAL51958.1"/>
    </source>
</evidence>
<reference evidence="7" key="1">
    <citation type="submission" date="2016-01" db="EMBL/GenBank/DDBJ databases">
        <authorList>
            <person name="Peeters C."/>
        </authorList>
    </citation>
    <scope>NUCLEOTIDE SEQUENCE [LARGE SCALE GENOMIC DNA]</scope>
</reference>
<comment type="similarity">
    <text evidence="3">Belongs to the cyanase family.</text>
</comment>
<comment type="function">
    <text evidence="1 3">Catalyzes the reaction of cyanate with bicarbonate to produce ammonia and carbon dioxide.</text>
</comment>
<keyword evidence="7" id="KW-1185">Reference proteome</keyword>
<dbReference type="PANTHER" id="PTHR34186">
    <property type="entry name" value="CYANATE HYDRATASE"/>
    <property type="match status" value="1"/>
</dbReference>
<dbReference type="PANTHER" id="PTHR34186:SF2">
    <property type="entry name" value="CYANATE HYDRATASE"/>
    <property type="match status" value="1"/>
</dbReference>
<dbReference type="Pfam" id="PF02560">
    <property type="entry name" value="Cyanate_lyase"/>
    <property type="match status" value="1"/>
</dbReference>
<organism evidence="6 7">
    <name type="scientific">Caballeronia cordobensis</name>
    <name type="common">Burkholderia cordobensis</name>
    <dbReference type="NCBI Taxonomy" id="1353886"/>
    <lineage>
        <taxon>Bacteria</taxon>
        <taxon>Pseudomonadati</taxon>
        <taxon>Pseudomonadota</taxon>
        <taxon>Betaproteobacteria</taxon>
        <taxon>Burkholderiales</taxon>
        <taxon>Burkholderiaceae</taxon>
        <taxon>Caballeronia</taxon>
    </lineage>
</organism>
<feature type="active site" evidence="3">
    <location>
        <position position="96"/>
    </location>
</feature>
<dbReference type="InterPro" id="IPR048564">
    <property type="entry name" value="CYNS_N"/>
</dbReference>
<evidence type="ECO:0000256" key="1">
    <source>
        <dbReference type="ARBA" id="ARBA00003561"/>
    </source>
</evidence>
<evidence type="ECO:0000256" key="2">
    <source>
        <dbReference type="ARBA" id="ARBA00023239"/>
    </source>
</evidence>
<dbReference type="InterPro" id="IPR036581">
    <property type="entry name" value="Cyanate_lyase_C_sf"/>
</dbReference>
<dbReference type="Gene3D" id="1.10.260.40">
    <property type="entry name" value="lambda repressor-like DNA-binding domains"/>
    <property type="match status" value="1"/>
</dbReference>
<dbReference type="HAMAP" id="MF_00535">
    <property type="entry name" value="Cyanate_hydrat"/>
    <property type="match status" value="1"/>
</dbReference>
<feature type="region of interest" description="Disordered" evidence="4">
    <location>
        <begin position="192"/>
        <end position="225"/>
    </location>
</feature>
<dbReference type="PRINTS" id="PR01693">
    <property type="entry name" value="CYANASE"/>
</dbReference>
<evidence type="ECO:0000256" key="3">
    <source>
        <dbReference type="HAMAP-Rule" id="MF_00535"/>
    </source>
</evidence>
<dbReference type="SUPFAM" id="SSF47413">
    <property type="entry name" value="lambda repressor-like DNA-binding domains"/>
    <property type="match status" value="1"/>
</dbReference>
<dbReference type="NCBIfam" id="NF002773">
    <property type="entry name" value="PRK02866.1"/>
    <property type="match status" value="1"/>
</dbReference>
<dbReference type="AlphaFoldDB" id="A0A158I5T9"/>
<sequence length="225" mass="24823">MSQSQYRQNARATLSDAIIDAKIAKNLTFRQLTEGTGLSIAFVTAALFGQHPLPADAARVVADRLGLDSDAARALQTIPMRGSIPGGAPTDPTIYRFYEMVQVYGSTLKALVHEEFGDGIISAINFKLDIKKVDDSEGGHRAVITLDGKYLTKPFRAHEYLATKRELAARRLRYRVRPNAAREREAFRNALALSTMTSKRDPPSRPSHGSRGRLALSRAARRDES</sequence>
<dbReference type="InterPro" id="IPR008076">
    <property type="entry name" value="Cyanase"/>
</dbReference>
<name>A0A158I5T9_CABCO</name>
<protein>
    <recommendedName>
        <fullName evidence="3">Cyanate hydratase</fullName>
        <shortName evidence="3">Cyanase</shortName>
        <ecNumber evidence="3">4.2.1.104</ecNumber>
    </recommendedName>
    <alternativeName>
        <fullName evidence="3">Cyanate hydrolase</fullName>
    </alternativeName>
    <alternativeName>
        <fullName evidence="3">Cyanate lyase</fullName>
    </alternativeName>
</protein>
<proteinExistence type="inferred from homology"/>
<feature type="domain" description="Cyanate lyase C-terminal" evidence="5">
    <location>
        <begin position="83"/>
        <end position="155"/>
    </location>
</feature>
<dbReference type="GO" id="GO:0003677">
    <property type="term" value="F:DNA binding"/>
    <property type="evidence" value="ECO:0007669"/>
    <property type="project" value="InterPro"/>
</dbReference>
<dbReference type="Proteomes" id="UP000054740">
    <property type="component" value="Unassembled WGS sequence"/>
</dbReference>
<dbReference type="Pfam" id="PF21291">
    <property type="entry name" value="CYNS_N"/>
    <property type="match status" value="1"/>
</dbReference>
<evidence type="ECO:0000256" key="4">
    <source>
        <dbReference type="SAM" id="MobiDB-lite"/>
    </source>
</evidence>
<dbReference type="NCBIfam" id="TIGR00673">
    <property type="entry name" value="cynS"/>
    <property type="match status" value="1"/>
</dbReference>
<gene>
    <name evidence="3" type="primary">cynS</name>
    <name evidence="6" type="ORF">AWB70_04274</name>
</gene>
<dbReference type="EMBL" id="FCNY02000010">
    <property type="protein sequence ID" value="SAL51958.1"/>
    <property type="molecule type" value="Genomic_DNA"/>
</dbReference>
<accession>A0A158I5T9</accession>
<dbReference type="InterPro" id="IPR010982">
    <property type="entry name" value="Lambda_DNA-bd_dom_sf"/>
</dbReference>
<comment type="catalytic activity">
    <reaction evidence="3">
        <text>cyanate + hydrogencarbonate + 3 H(+) = NH4(+) + 2 CO2</text>
        <dbReference type="Rhea" id="RHEA:11120"/>
        <dbReference type="ChEBI" id="CHEBI:15378"/>
        <dbReference type="ChEBI" id="CHEBI:16526"/>
        <dbReference type="ChEBI" id="CHEBI:17544"/>
        <dbReference type="ChEBI" id="CHEBI:28938"/>
        <dbReference type="ChEBI" id="CHEBI:29195"/>
        <dbReference type="EC" id="4.2.1.104"/>
    </reaction>
</comment>
<evidence type="ECO:0000313" key="7">
    <source>
        <dbReference type="Proteomes" id="UP000054740"/>
    </source>
</evidence>
<dbReference type="GO" id="GO:0008824">
    <property type="term" value="F:cyanate hydratase activity"/>
    <property type="evidence" value="ECO:0007669"/>
    <property type="project" value="UniProtKB-UniRule"/>
</dbReference>
<dbReference type="EC" id="4.2.1.104" evidence="3"/>
<keyword evidence="2 3" id="KW-0456">Lyase</keyword>